<dbReference type="EMBL" id="JBHTMY010000003">
    <property type="protein sequence ID" value="MFD1315437.1"/>
    <property type="molecule type" value="Genomic_DNA"/>
</dbReference>
<reference evidence="3" key="1">
    <citation type="journal article" date="2019" name="Int. J. Syst. Evol. Microbiol.">
        <title>The Global Catalogue of Microorganisms (GCM) 10K type strain sequencing project: providing services to taxonomists for standard genome sequencing and annotation.</title>
        <authorList>
            <consortium name="The Broad Institute Genomics Platform"/>
            <consortium name="The Broad Institute Genome Sequencing Center for Infectious Disease"/>
            <person name="Wu L."/>
            <person name="Ma J."/>
        </authorList>
    </citation>
    <scope>NUCLEOTIDE SEQUENCE [LARGE SCALE GENOMIC DNA]</scope>
    <source>
        <strain evidence="3">CCUG 61485</strain>
    </source>
</reference>
<keyword evidence="1" id="KW-0812">Transmembrane</keyword>
<feature type="transmembrane region" description="Helical" evidence="1">
    <location>
        <begin position="29"/>
        <end position="49"/>
    </location>
</feature>
<proteinExistence type="predicted"/>
<dbReference type="Proteomes" id="UP001597201">
    <property type="component" value="Unassembled WGS sequence"/>
</dbReference>
<dbReference type="RefSeq" id="WP_377177619.1">
    <property type="nucleotide sequence ID" value="NZ_JBHTMY010000003.1"/>
</dbReference>
<keyword evidence="3" id="KW-1185">Reference proteome</keyword>
<keyword evidence="1" id="KW-0472">Membrane</keyword>
<accession>A0ABW3Y0R8</accession>
<protein>
    <submittedName>
        <fullName evidence="2">Uncharacterized protein</fullName>
    </submittedName>
</protein>
<gene>
    <name evidence="2" type="ORF">ACFQ39_07395</name>
</gene>
<sequence>MSYRSFLPLLLLFIPLVAMQITEEVNWSLFDFLVMGGMLLFVGIGLDFINRKNRTLAKKLIYTIALVLIFLVIWAELSVGIFGTPFAGS</sequence>
<comment type="caution">
    <text evidence="2">The sequence shown here is derived from an EMBL/GenBank/DDBJ whole genome shotgun (WGS) entry which is preliminary data.</text>
</comment>
<keyword evidence="1" id="KW-1133">Transmembrane helix</keyword>
<evidence type="ECO:0000313" key="3">
    <source>
        <dbReference type="Proteomes" id="UP001597201"/>
    </source>
</evidence>
<name>A0ABW3Y0R8_9FLAO</name>
<evidence type="ECO:0000313" key="2">
    <source>
        <dbReference type="EMBL" id="MFD1315437.1"/>
    </source>
</evidence>
<organism evidence="2 3">
    <name type="scientific">Namhaeicola litoreus</name>
    <dbReference type="NCBI Taxonomy" id="1052145"/>
    <lineage>
        <taxon>Bacteria</taxon>
        <taxon>Pseudomonadati</taxon>
        <taxon>Bacteroidota</taxon>
        <taxon>Flavobacteriia</taxon>
        <taxon>Flavobacteriales</taxon>
        <taxon>Flavobacteriaceae</taxon>
        <taxon>Namhaeicola</taxon>
    </lineage>
</organism>
<evidence type="ECO:0000256" key="1">
    <source>
        <dbReference type="SAM" id="Phobius"/>
    </source>
</evidence>
<feature type="transmembrane region" description="Helical" evidence="1">
    <location>
        <begin position="61"/>
        <end position="83"/>
    </location>
</feature>